<dbReference type="PaxDb" id="3880-AES77598"/>
<dbReference type="EnsemblPlants" id="KEH16179">
    <property type="protein sequence ID" value="KEH16179"/>
    <property type="gene ID" value="MTR_0287s0010"/>
</dbReference>
<dbReference type="AlphaFoldDB" id="A0A072TF46"/>
<evidence type="ECO:0000313" key="2">
    <source>
        <dbReference type="EnsemblPlants" id="KEH16179"/>
    </source>
</evidence>
<reference evidence="1 3" key="1">
    <citation type="journal article" date="2011" name="Nature">
        <title>The Medicago genome provides insight into the evolution of rhizobial symbioses.</title>
        <authorList>
            <person name="Young N.D."/>
            <person name="Debelle F."/>
            <person name="Oldroyd G.E."/>
            <person name="Geurts R."/>
            <person name="Cannon S.B."/>
            <person name="Udvardi M.K."/>
            <person name="Benedito V.A."/>
            <person name="Mayer K.F."/>
            <person name="Gouzy J."/>
            <person name="Schoof H."/>
            <person name="Van de Peer Y."/>
            <person name="Proost S."/>
            <person name="Cook D.R."/>
            <person name="Meyers B.C."/>
            <person name="Spannagl M."/>
            <person name="Cheung F."/>
            <person name="De Mita S."/>
            <person name="Krishnakumar V."/>
            <person name="Gundlach H."/>
            <person name="Zhou S."/>
            <person name="Mudge J."/>
            <person name="Bharti A.K."/>
            <person name="Murray J.D."/>
            <person name="Naoumkina M.A."/>
            <person name="Rosen B."/>
            <person name="Silverstein K.A."/>
            <person name="Tang H."/>
            <person name="Rombauts S."/>
            <person name="Zhao P.X."/>
            <person name="Zhou P."/>
            <person name="Barbe V."/>
            <person name="Bardou P."/>
            <person name="Bechner M."/>
            <person name="Bellec A."/>
            <person name="Berger A."/>
            <person name="Berges H."/>
            <person name="Bidwell S."/>
            <person name="Bisseling T."/>
            <person name="Choisne N."/>
            <person name="Couloux A."/>
            <person name="Denny R."/>
            <person name="Deshpande S."/>
            <person name="Dai X."/>
            <person name="Doyle J.J."/>
            <person name="Dudez A.M."/>
            <person name="Farmer A.D."/>
            <person name="Fouteau S."/>
            <person name="Franken C."/>
            <person name="Gibelin C."/>
            <person name="Gish J."/>
            <person name="Goldstein S."/>
            <person name="Gonzalez A.J."/>
            <person name="Green P.J."/>
            <person name="Hallab A."/>
            <person name="Hartog M."/>
            <person name="Hua A."/>
            <person name="Humphray S.J."/>
            <person name="Jeong D.H."/>
            <person name="Jing Y."/>
            <person name="Jocker A."/>
            <person name="Kenton S.M."/>
            <person name="Kim D.J."/>
            <person name="Klee K."/>
            <person name="Lai H."/>
            <person name="Lang C."/>
            <person name="Lin S."/>
            <person name="Macmil S.L."/>
            <person name="Magdelenat G."/>
            <person name="Matthews L."/>
            <person name="McCorrison J."/>
            <person name="Monaghan E.L."/>
            <person name="Mun J.H."/>
            <person name="Najar F.Z."/>
            <person name="Nicholson C."/>
            <person name="Noirot C."/>
            <person name="O'Bleness M."/>
            <person name="Paule C.R."/>
            <person name="Poulain J."/>
            <person name="Prion F."/>
            <person name="Qin B."/>
            <person name="Qu C."/>
            <person name="Retzel E.F."/>
            <person name="Riddle C."/>
            <person name="Sallet E."/>
            <person name="Samain S."/>
            <person name="Samson N."/>
            <person name="Sanders I."/>
            <person name="Saurat O."/>
            <person name="Scarpelli C."/>
            <person name="Schiex T."/>
            <person name="Segurens B."/>
            <person name="Severin A.J."/>
            <person name="Sherrier D.J."/>
            <person name="Shi R."/>
            <person name="Sims S."/>
            <person name="Singer S.R."/>
            <person name="Sinharoy S."/>
            <person name="Sterck L."/>
            <person name="Viollet A."/>
            <person name="Wang B.B."/>
            <person name="Wang K."/>
            <person name="Wang M."/>
            <person name="Wang X."/>
            <person name="Warfsmann J."/>
            <person name="Weissenbach J."/>
            <person name="White D.D."/>
            <person name="White J.D."/>
            <person name="Wiley G.B."/>
            <person name="Wincker P."/>
            <person name="Xing Y."/>
            <person name="Yang L."/>
            <person name="Yao Z."/>
            <person name="Ying F."/>
            <person name="Zhai J."/>
            <person name="Zhou L."/>
            <person name="Zuber A."/>
            <person name="Denarie J."/>
            <person name="Dixon R.A."/>
            <person name="May G.D."/>
            <person name="Schwartz D.C."/>
            <person name="Rogers J."/>
            <person name="Quetier F."/>
            <person name="Town C.D."/>
            <person name="Roe B.A."/>
        </authorList>
    </citation>
    <scope>NUCLEOTIDE SEQUENCE [LARGE SCALE GENOMIC DNA]</scope>
    <source>
        <strain evidence="1">A17</strain>
        <strain evidence="2 3">cv. Jemalong A17</strain>
    </source>
</reference>
<reference evidence="2" key="3">
    <citation type="submission" date="2015-06" db="UniProtKB">
        <authorList>
            <consortium name="EnsemblPlants"/>
        </authorList>
    </citation>
    <scope>IDENTIFICATION</scope>
    <source>
        <strain evidence="2">cv. Jemalong A17</strain>
    </source>
</reference>
<sequence length="78" mass="9082">MEENGAANNQHFIESTDYEGNVFQYICRVGEVRELLEALESMRWTDVLHQYDFYGRQVTHAVAETTKLTLSRKSSYFG</sequence>
<evidence type="ECO:0000313" key="1">
    <source>
        <dbReference type="EMBL" id="KEH16179.1"/>
    </source>
</evidence>
<evidence type="ECO:0000313" key="3">
    <source>
        <dbReference type="Proteomes" id="UP000002051"/>
    </source>
</evidence>
<keyword evidence="3" id="KW-1185">Reference proteome</keyword>
<proteinExistence type="predicted"/>
<dbReference type="EMBL" id="KL403012">
    <property type="protein sequence ID" value="KEH16179.1"/>
    <property type="molecule type" value="Genomic_DNA"/>
</dbReference>
<accession>A0A072TF46</accession>
<gene>
    <name evidence="1" type="ORF">MTR_0287s0010</name>
</gene>
<reference evidence="1 3" key="2">
    <citation type="journal article" date="2014" name="BMC Genomics">
        <title>An improved genome release (version Mt4.0) for the model legume Medicago truncatula.</title>
        <authorList>
            <person name="Tang H."/>
            <person name="Krishnakumar V."/>
            <person name="Bidwell S."/>
            <person name="Rosen B."/>
            <person name="Chan A."/>
            <person name="Zhou S."/>
            <person name="Gentzbittel L."/>
            <person name="Childs K.L."/>
            <person name="Yandell M."/>
            <person name="Gundlach H."/>
            <person name="Mayer K.F."/>
            <person name="Schwartz D.C."/>
            <person name="Town C.D."/>
        </authorList>
    </citation>
    <scope>GENOME REANNOTATION</scope>
    <source>
        <strain evidence="1">A17</strain>
        <strain evidence="2 3">cv. Jemalong A17</strain>
    </source>
</reference>
<dbReference type="HOGENOM" id="CLU_2625774_0_0_1"/>
<organism evidence="1 3">
    <name type="scientific">Medicago truncatula</name>
    <name type="common">Barrel medic</name>
    <name type="synonym">Medicago tribuloides</name>
    <dbReference type="NCBI Taxonomy" id="3880"/>
    <lineage>
        <taxon>Eukaryota</taxon>
        <taxon>Viridiplantae</taxon>
        <taxon>Streptophyta</taxon>
        <taxon>Embryophyta</taxon>
        <taxon>Tracheophyta</taxon>
        <taxon>Spermatophyta</taxon>
        <taxon>Magnoliopsida</taxon>
        <taxon>eudicotyledons</taxon>
        <taxon>Gunneridae</taxon>
        <taxon>Pentapetalae</taxon>
        <taxon>rosids</taxon>
        <taxon>fabids</taxon>
        <taxon>Fabales</taxon>
        <taxon>Fabaceae</taxon>
        <taxon>Papilionoideae</taxon>
        <taxon>50 kb inversion clade</taxon>
        <taxon>NPAAA clade</taxon>
        <taxon>Hologalegina</taxon>
        <taxon>IRL clade</taxon>
        <taxon>Trifolieae</taxon>
        <taxon>Medicago</taxon>
    </lineage>
</organism>
<name>A0A072TF46_MEDTR</name>
<protein>
    <submittedName>
        <fullName evidence="1">Viral ankyrin</fullName>
    </submittedName>
</protein>
<dbReference type="Proteomes" id="UP000002051">
    <property type="component" value="Unassembled WGS sequence"/>
</dbReference>